<dbReference type="EMBL" id="JAPCWZ010000009">
    <property type="protein sequence ID" value="KAK8852249.1"/>
    <property type="molecule type" value="Genomic_DNA"/>
</dbReference>
<protein>
    <submittedName>
        <fullName evidence="1">Uncharacterized protein</fullName>
    </submittedName>
</protein>
<gene>
    <name evidence="1" type="ORF">PGQ11_014728</name>
</gene>
<dbReference type="Proteomes" id="UP001390339">
    <property type="component" value="Unassembled WGS sequence"/>
</dbReference>
<accession>A0ABR2HUK1</accession>
<sequence>MLAYATKRVCPSCASEIERSRARLKHIGKGFKDPKLPTNSLLMVEWHIRWQFMDASRKDFEATKEPPVGQLANYLLLMRQLSVFAWELQNEAAAHGGADRFVIGATIVVFGKEFLAGDAWKGQSERELRKRLDGSFPKAMRIILAMKPTCDLVTDVRATLSDVFKTKPTIHAEQAHAFLRDLDCESITKDG</sequence>
<evidence type="ECO:0000313" key="1">
    <source>
        <dbReference type="EMBL" id="KAK8852249.1"/>
    </source>
</evidence>
<comment type="caution">
    <text evidence="1">The sequence shown here is derived from an EMBL/GenBank/DDBJ whole genome shotgun (WGS) entry which is preliminary data.</text>
</comment>
<organism evidence="1 2">
    <name type="scientific">Apiospora arundinis</name>
    <dbReference type="NCBI Taxonomy" id="335852"/>
    <lineage>
        <taxon>Eukaryota</taxon>
        <taxon>Fungi</taxon>
        <taxon>Dikarya</taxon>
        <taxon>Ascomycota</taxon>
        <taxon>Pezizomycotina</taxon>
        <taxon>Sordariomycetes</taxon>
        <taxon>Xylariomycetidae</taxon>
        <taxon>Amphisphaeriales</taxon>
        <taxon>Apiosporaceae</taxon>
        <taxon>Apiospora</taxon>
    </lineage>
</organism>
<proteinExistence type="predicted"/>
<name>A0ABR2HUK1_9PEZI</name>
<reference evidence="1 2" key="1">
    <citation type="journal article" date="2024" name="IMA Fungus">
        <title>Apiospora arundinis, a panoply of carbohydrate-active enzymes and secondary metabolites.</title>
        <authorList>
            <person name="Sorensen T."/>
            <person name="Petersen C."/>
            <person name="Muurmann A.T."/>
            <person name="Christiansen J.V."/>
            <person name="Brundto M.L."/>
            <person name="Overgaard C.K."/>
            <person name="Boysen A.T."/>
            <person name="Wollenberg R.D."/>
            <person name="Larsen T.O."/>
            <person name="Sorensen J.L."/>
            <person name="Nielsen K.L."/>
            <person name="Sondergaard T.E."/>
        </authorList>
    </citation>
    <scope>NUCLEOTIDE SEQUENCE [LARGE SCALE GENOMIC DNA]</scope>
    <source>
        <strain evidence="1 2">AAU 773</strain>
    </source>
</reference>
<evidence type="ECO:0000313" key="2">
    <source>
        <dbReference type="Proteomes" id="UP001390339"/>
    </source>
</evidence>
<keyword evidence="2" id="KW-1185">Reference proteome</keyword>